<evidence type="ECO:0000313" key="5">
    <source>
        <dbReference type="Proteomes" id="UP001222770"/>
    </source>
</evidence>
<sequence length="260" mass="28299">MTRGLEGKSVKSARRVLEVLEYFSSGPTEATVMEMARALDYPQSSTSELLSSLVTLGYLNHDRHRRTFRPTVRVAAIGSGVGADVFRRGAILDLVEDVHEETGAVVIVGMAQRGVLHHVHMAGCTHPVRERSPGPMLHSALGQALLGAMTDTEVRRLLHRLNADAEPGEVVVASAYIEKLNVIRQRGYALAPTRDGQLMLARNVPFAQPDPLAIGVILPVAERESRHKDVLESLNGAFRRHLSPTPSARQGRMEIAAALS</sequence>
<dbReference type="SMART" id="SM00346">
    <property type="entry name" value="HTH_ICLR"/>
    <property type="match status" value="1"/>
</dbReference>
<keyword evidence="5" id="KW-1185">Reference proteome</keyword>
<dbReference type="InterPro" id="IPR036388">
    <property type="entry name" value="WH-like_DNA-bd_sf"/>
</dbReference>
<dbReference type="SUPFAM" id="SSF55781">
    <property type="entry name" value="GAF domain-like"/>
    <property type="match status" value="1"/>
</dbReference>
<dbReference type="RefSeq" id="WP_277279673.1">
    <property type="nucleotide sequence ID" value="NZ_JAROCY010000018.1"/>
</dbReference>
<protein>
    <submittedName>
        <fullName evidence="4">Helix-turn-helix domain-containing protein</fullName>
    </submittedName>
</protein>
<gene>
    <name evidence="4" type="ORF">POM99_16970</name>
</gene>
<comment type="caution">
    <text evidence="4">The sequence shown here is derived from an EMBL/GenBank/DDBJ whole genome shotgun (WGS) entry which is preliminary data.</text>
</comment>
<accession>A0ABT6CM17</accession>
<dbReference type="PANTHER" id="PTHR30136">
    <property type="entry name" value="HELIX-TURN-HELIX TRANSCRIPTIONAL REGULATOR, ICLR FAMILY"/>
    <property type="match status" value="1"/>
</dbReference>
<dbReference type="Gene3D" id="3.30.450.40">
    <property type="match status" value="1"/>
</dbReference>
<evidence type="ECO:0000256" key="2">
    <source>
        <dbReference type="ARBA" id="ARBA00023163"/>
    </source>
</evidence>
<dbReference type="SUPFAM" id="SSF46785">
    <property type="entry name" value="Winged helix' DNA-binding domain"/>
    <property type="match status" value="1"/>
</dbReference>
<keyword evidence="2" id="KW-0804">Transcription</keyword>
<organism evidence="4 5">
    <name type="scientific">Novosphingobium cyanobacteriorum</name>
    <dbReference type="NCBI Taxonomy" id="3024215"/>
    <lineage>
        <taxon>Bacteria</taxon>
        <taxon>Pseudomonadati</taxon>
        <taxon>Pseudomonadota</taxon>
        <taxon>Alphaproteobacteria</taxon>
        <taxon>Sphingomonadales</taxon>
        <taxon>Sphingomonadaceae</taxon>
        <taxon>Novosphingobium</taxon>
    </lineage>
</organism>
<dbReference type="PROSITE" id="PS51077">
    <property type="entry name" value="HTH_ICLR"/>
    <property type="match status" value="1"/>
</dbReference>
<dbReference type="InterPro" id="IPR029016">
    <property type="entry name" value="GAF-like_dom_sf"/>
</dbReference>
<dbReference type="InterPro" id="IPR005471">
    <property type="entry name" value="Tscrpt_reg_IclR_N"/>
</dbReference>
<dbReference type="InterPro" id="IPR036390">
    <property type="entry name" value="WH_DNA-bd_sf"/>
</dbReference>
<feature type="domain" description="HTH iclR-type" evidence="3">
    <location>
        <begin position="10"/>
        <end position="72"/>
    </location>
</feature>
<dbReference type="EMBL" id="JAROCY010000018">
    <property type="protein sequence ID" value="MDF8334902.1"/>
    <property type="molecule type" value="Genomic_DNA"/>
</dbReference>
<name>A0ABT6CM17_9SPHN</name>
<keyword evidence="1" id="KW-0805">Transcription regulation</keyword>
<reference evidence="4 5" key="1">
    <citation type="submission" date="2023-03" db="EMBL/GenBank/DDBJ databases">
        <title>Novosphingobium cyanobacteriorum sp. nov., isolated from a eutrophic reservoir during the Microcystis bloom period.</title>
        <authorList>
            <person name="Kang M."/>
            <person name="Le V."/>
            <person name="Ko S.-R."/>
            <person name="Lee S.-A."/>
            <person name="Ahn C.-Y."/>
        </authorList>
    </citation>
    <scope>NUCLEOTIDE SEQUENCE [LARGE SCALE GENOMIC DNA]</scope>
    <source>
        <strain evidence="4 5">HBC54</strain>
    </source>
</reference>
<dbReference type="InterPro" id="IPR050707">
    <property type="entry name" value="HTH_MetabolicPath_Reg"/>
</dbReference>
<dbReference type="Pfam" id="PF09339">
    <property type="entry name" value="HTH_IclR"/>
    <property type="match status" value="1"/>
</dbReference>
<dbReference type="PANTHER" id="PTHR30136:SF35">
    <property type="entry name" value="HTH-TYPE TRANSCRIPTIONAL REGULATOR RV1719"/>
    <property type="match status" value="1"/>
</dbReference>
<dbReference type="Proteomes" id="UP001222770">
    <property type="component" value="Unassembled WGS sequence"/>
</dbReference>
<proteinExistence type="predicted"/>
<evidence type="ECO:0000313" key="4">
    <source>
        <dbReference type="EMBL" id="MDF8334902.1"/>
    </source>
</evidence>
<dbReference type="Gene3D" id="1.10.10.10">
    <property type="entry name" value="Winged helix-like DNA-binding domain superfamily/Winged helix DNA-binding domain"/>
    <property type="match status" value="1"/>
</dbReference>
<evidence type="ECO:0000256" key="1">
    <source>
        <dbReference type="ARBA" id="ARBA00023015"/>
    </source>
</evidence>
<evidence type="ECO:0000259" key="3">
    <source>
        <dbReference type="PROSITE" id="PS51077"/>
    </source>
</evidence>